<proteinExistence type="predicted"/>
<organism evidence="2 3">
    <name type="scientific">Podospora didyma</name>
    <dbReference type="NCBI Taxonomy" id="330526"/>
    <lineage>
        <taxon>Eukaryota</taxon>
        <taxon>Fungi</taxon>
        <taxon>Dikarya</taxon>
        <taxon>Ascomycota</taxon>
        <taxon>Pezizomycotina</taxon>
        <taxon>Sordariomycetes</taxon>
        <taxon>Sordariomycetidae</taxon>
        <taxon>Sordariales</taxon>
        <taxon>Podosporaceae</taxon>
        <taxon>Podospora</taxon>
    </lineage>
</organism>
<dbReference type="EMBL" id="JAULSW010000004">
    <property type="protein sequence ID" value="KAK3385256.1"/>
    <property type="molecule type" value="Genomic_DNA"/>
</dbReference>
<sequence length="168" mass="18436">MSSLSRRFVLSLAFMLVSAQIDLLNATCTELSLQHASWDISDWWTDIEEPYNGGSVIFRLHNNANNYTTMCFRRGVVGQCFWVAGEDNDLTGTTFEFDEKSNKLEINQTWTCPGADTAHLSVFNGVASATVLSNCTFADEELTKTTICGEKGGTLFASVTAEVSIVPV</sequence>
<evidence type="ECO:0008006" key="4">
    <source>
        <dbReference type="Google" id="ProtNLM"/>
    </source>
</evidence>
<keyword evidence="3" id="KW-1185">Reference proteome</keyword>
<evidence type="ECO:0000313" key="3">
    <source>
        <dbReference type="Proteomes" id="UP001285441"/>
    </source>
</evidence>
<comment type="caution">
    <text evidence="2">The sequence shown here is derived from an EMBL/GenBank/DDBJ whole genome shotgun (WGS) entry which is preliminary data.</text>
</comment>
<evidence type="ECO:0000256" key="1">
    <source>
        <dbReference type="SAM" id="SignalP"/>
    </source>
</evidence>
<gene>
    <name evidence="2" type="ORF">B0H63DRAFT_559903</name>
</gene>
<accession>A0AAE0NPD3</accession>
<feature type="signal peptide" evidence="1">
    <location>
        <begin position="1"/>
        <end position="19"/>
    </location>
</feature>
<dbReference type="Proteomes" id="UP001285441">
    <property type="component" value="Unassembled WGS sequence"/>
</dbReference>
<keyword evidence="1" id="KW-0732">Signal</keyword>
<protein>
    <recommendedName>
        <fullName evidence="4">AA1-like domain-containing protein</fullName>
    </recommendedName>
</protein>
<reference evidence="2" key="1">
    <citation type="journal article" date="2023" name="Mol. Phylogenet. Evol.">
        <title>Genome-scale phylogeny and comparative genomics of the fungal order Sordariales.</title>
        <authorList>
            <person name="Hensen N."/>
            <person name="Bonometti L."/>
            <person name="Westerberg I."/>
            <person name="Brannstrom I.O."/>
            <person name="Guillou S."/>
            <person name="Cros-Aarteil S."/>
            <person name="Calhoun S."/>
            <person name="Haridas S."/>
            <person name="Kuo A."/>
            <person name="Mondo S."/>
            <person name="Pangilinan J."/>
            <person name="Riley R."/>
            <person name="LaButti K."/>
            <person name="Andreopoulos B."/>
            <person name="Lipzen A."/>
            <person name="Chen C."/>
            <person name="Yan M."/>
            <person name="Daum C."/>
            <person name="Ng V."/>
            <person name="Clum A."/>
            <person name="Steindorff A."/>
            <person name="Ohm R.A."/>
            <person name="Martin F."/>
            <person name="Silar P."/>
            <person name="Natvig D.O."/>
            <person name="Lalanne C."/>
            <person name="Gautier V."/>
            <person name="Ament-Velasquez S.L."/>
            <person name="Kruys A."/>
            <person name="Hutchinson M.I."/>
            <person name="Powell A.J."/>
            <person name="Barry K."/>
            <person name="Miller A.N."/>
            <person name="Grigoriev I.V."/>
            <person name="Debuchy R."/>
            <person name="Gladieux P."/>
            <person name="Hiltunen Thoren M."/>
            <person name="Johannesson H."/>
        </authorList>
    </citation>
    <scope>NUCLEOTIDE SEQUENCE</scope>
    <source>
        <strain evidence="2">CBS 232.78</strain>
    </source>
</reference>
<evidence type="ECO:0000313" key="2">
    <source>
        <dbReference type="EMBL" id="KAK3385256.1"/>
    </source>
</evidence>
<dbReference type="AlphaFoldDB" id="A0AAE0NPD3"/>
<reference evidence="2" key="2">
    <citation type="submission" date="2023-06" db="EMBL/GenBank/DDBJ databases">
        <authorList>
            <consortium name="Lawrence Berkeley National Laboratory"/>
            <person name="Haridas S."/>
            <person name="Hensen N."/>
            <person name="Bonometti L."/>
            <person name="Westerberg I."/>
            <person name="Brannstrom I.O."/>
            <person name="Guillou S."/>
            <person name="Cros-Aarteil S."/>
            <person name="Calhoun S."/>
            <person name="Kuo A."/>
            <person name="Mondo S."/>
            <person name="Pangilinan J."/>
            <person name="Riley R."/>
            <person name="LaButti K."/>
            <person name="Andreopoulos B."/>
            <person name="Lipzen A."/>
            <person name="Chen C."/>
            <person name="Yanf M."/>
            <person name="Daum C."/>
            <person name="Ng V."/>
            <person name="Clum A."/>
            <person name="Steindorff A."/>
            <person name="Ohm R."/>
            <person name="Martin F."/>
            <person name="Silar P."/>
            <person name="Natvig D."/>
            <person name="Lalanne C."/>
            <person name="Gautier V."/>
            <person name="Ament-velasquez S.L."/>
            <person name="Kruys A."/>
            <person name="Hutchinson M.I."/>
            <person name="Powell A.J."/>
            <person name="Barry K."/>
            <person name="Miller A.N."/>
            <person name="Grigoriev I.V."/>
            <person name="Debuchy R."/>
            <person name="Gladieux P."/>
            <person name="Thoren M.H."/>
            <person name="Johannesson H."/>
        </authorList>
    </citation>
    <scope>NUCLEOTIDE SEQUENCE</scope>
    <source>
        <strain evidence="2">CBS 232.78</strain>
    </source>
</reference>
<name>A0AAE0NPD3_9PEZI</name>
<feature type="chain" id="PRO_5041931055" description="AA1-like domain-containing protein" evidence="1">
    <location>
        <begin position="20"/>
        <end position="168"/>
    </location>
</feature>